<keyword evidence="1" id="KW-1133">Transmembrane helix</keyword>
<accession>A0A0B5J1G9</accession>
<dbReference type="GeneID" id="23462261"/>
<sequence>MGNRSRTRVQETAPVAFLFLLTTRPFWRADSPLLRRLPLFALWRVASERLGARRPLRRLALLQSLYFYWLDSFFFLPCTCYLLATVTRTPRLFCPFSKILSRWQ</sequence>
<feature type="transmembrane region" description="Helical" evidence="1">
    <location>
        <begin position="66"/>
        <end position="84"/>
    </location>
</feature>
<name>A0A0B5J1G9_9VIRU</name>
<dbReference type="KEGG" id="vg:23462261"/>
<keyword evidence="1" id="KW-0812">Transmembrane</keyword>
<dbReference type="RefSeq" id="YP_009119579.1">
    <property type="nucleotide sequence ID" value="NC_026440.1"/>
</dbReference>
<dbReference type="EMBL" id="KP136319">
    <property type="protein sequence ID" value="AJF97344.1"/>
    <property type="molecule type" value="Genomic_DNA"/>
</dbReference>
<reference evidence="2 3" key="1">
    <citation type="journal article" date="2015" name="Parasitol. Res.">
        <title>Viruses in close associations with free-living amoebae.</title>
        <authorList>
            <person name="Scheid P."/>
        </authorList>
    </citation>
    <scope>NUCLEOTIDE SEQUENCE [LARGE SCALE GENOMIC DNA]</scope>
    <source>
        <strain evidence="2">KlaHel</strain>
    </source>
</reference>
<organism evidence="2 3">
    <name type="scientific">Pandoravirus inopinatum</name>
    <dbReference type="NCBI Taxonomy" id="1605721"/>
    <lineage>
        <taxon>Viruses</taxon>
        <taxon>Pandoravirus</taxon>
    </lineage>
</organism>
<keyword evidence="1" id="KW-0472">Membrane</keyword>
<evidence type="ECO:0000313" key="2">
    <source>
        <dbReference type="EMBL" id="AJF97344.1"/>
    </source>
</evidence>
<evidence type="ECO:0000256" key="1">
    <source>
        <dbReference type="SAM" id="Phobius"/>
    </source>
</evidence>
<protein>
    <submittedName>
        <fullName evidence="2">Uncharacterized protein</fullName>
    </submittedName>
</protein>
<evidence type="ECO:0000313" key="3">
    <source>
        <dbReference type="Proteomes" id="UP000202511"/>
    </source>
</evidence>
<dbReference type="Proteomes" id="UP000202511">
    <property type="component" value="Segment"/>
</dbReference>
<proteinExistence type="predicted"/>